<evidence type="ECO:0000259" key="4">
    <source>
        <dbReference type="PROSITE" id="PS50835"/>
    </source>
</evidence>
<keyword evidence="1" id="KW-0677">Repeat</keyword>
<dbReference type="Proteomes" id="UP000663829">
    <property type="component" value="Unassembled WGS sequence"/>
</dbReference>
<accession>A0A815PQH1</accession>
<dbReference type="EMBL" id="CAJNOQ010019528">
    <property type="protein sequence ID" value="CAF1451983.1"/>
    <property type="molecule type" value="Genomic_DNA"/>
</dbReference>
<dbReference type="InterPro" id="IPR013783">
    <property type="entry name" value="Ig-like_fold"/>
</dbReference>
<name>A0A815PQH1_9BILA</name>
<evidence type="ECO:0000256" key="2">
    <source>
        <dbReference type="ARBA" id="ARBA00023157"/>
    </source>
</evidence>
<reference evidence="5" key="1">
    <citation type="submission" date="2021-02" db="EMBL/GenBank/DDBJ databases">
        <authorList>
            <person name="Nowell W R."/>
        </authorList>
    </citation>
    <scope>NUCLEOTIDE SEQUENCE</scope>
</reference>
<sequence length="333" mass="38833">MWLKIGKPHNPEILTYKDNVYLPSKIILDIRRMGSISNGNLTDFYIVILTLIRTHVDDEGRYLCIKQKQVFAAYDLQIIVPPHFIDDGYSNQRIVLDGASLSLTCNANGRPKPNVTWYYQRFDGQFQFRKFNIPFVAYSHPPKLTTIIRTFRRLTSVDILLQCTSEANPPGSVYWFLSDNQPILSNHYVYTINNENSWPNSSSKLSFTVHQNNSISSYSYYCRSNNSYGTAQKLINISDFIKYNLPDNDFQFSSTIFEIPAKTKLSFKKNRTRLRLHNKIDRDKTIKYTRSEQPVSSLAYTSWSPVFTNQITIYLTVWIFLFKKFFGSMFLIT</sequence>
<evidence type="ECO:0000313" key="6">
    <source>
        <dbReference type="EMBL" id="CAF4325019.1"/>
    </source>
</evidence>
<dbReference type="AlphaFoldDB" id="A0A815PQH1"/>
<keyword evidence="7" id="KW-1185">Reference proteome</keyword>
<dbReference type="InterPro" id="IPR051170">
    <property type="entry name" value="Neural/epithelial_adhesion"/>
</dbReference>
<dbReference type="Gene3D" id="2.60.40.10">
    <property type="entry name" value="Immunoglobulins"/>
    <property type="match status" value="2"/>
</dbReference>
<evidence type="ECO:0000256" key="3">
    <source>
        <dbReference type="ARBA" id="ARBA00023319"/>
    </source>
</evidence>
<organism evidence="5 7">
    <name type="scientific">Didymodactylos carnosus</name>
    <dbReference type="NCBI Taxonomy" id="1234261"/>
    <lineage>
        <taxon>Eukaryota</taxon>
        <taxon>Metazoa</taxon>
        <taxon>Spiralia</taxon>
        <taxon>Gnathifera</taxon>
        <taxon>Rotifera</taxon>
        <taxon>Eurotatoria</taxon>
        <taxon>Bdelloidea</taxon>
        <taxon>Philodinida</taxon>
        <taxon>Philodinidae</taxon>
        <taxon>Didymodactylos</taxon>
    </lineage>
</organism>
<protein>
    <recommendedName>
        <fullName evidence="4">Ig-like domain-containing protein</fullName>
    </recommendedName>
</protein>
<comment type="caution">
    <text evidence="5">The sequence shown here is derived from an EMBL/GenBank/DDBJ whole genome shotgun (WGS) entry which is preliminary data.</text>
</comment>
<feature type="domain" description="Ig-like" evidence="4">
    <location>
        <begin position="82"/>
        <end position="238"/>
    </location>
</feature>
<evidence type="ECO:0000313" key="5">
    <source>
        <dbReference type="EMBL" id="CAF1451983.1"/>
    </source>
</evidence>
<dbReference type="InterPro" id="IPR007110">
    <property type="entry name" value="Ig-like_dom"/>
</dbReference>
<dbReference type="PROSITE" id="PS50835">
    <property type="entry name" value="IG_LIKE"/>
    <property type="match status" value="1"/>
</dbReference>
<dbReference type="Proteomes" id="UP000681722">
    <property type="component" value="Unassembled WGS sequence"/>
</dbReference>
<evidence type="ECO:0000313" key="7">
    <source>
        <dbReference type="Proteomes" id="UP000663829"/>
    </source>
</evidence>
<dbReference type="PANTHER" id="PTHR12231">
    <property type="entry name" value="CTX-RELATED TYPE I TRANSMEMBRANE PROTEIN"/>
    <property type="match status" value="1"/>
</dbReference>
<dbReference type="PANTHER" id="PTHR12231:SF253">
    <property type="entry name" value="DPR-INTERACTING PROTEIN ETA, ISOFORM B-RELATED"/>
    <property type="match status" value="1"/>
</dbReference>
<evidence type="ECO:0000256" key="1">
    <source>
        <dbReference type="ARBA" id="ARBA00022737"/>
    </source>
</evidence>
<dbReference type="EMBL" id="CAJOBC010084980">
    <property type="protein sequence ID" value="CAF4325019.1"/>
    <property type="molecule type" value="Genomic_DNA"/>
</dbReference>
<keyword evidence="2" id="KW-1015">Disulfide bond</keyword>
<gene>
    <name evidence="5" type="ORF">GPM918_LOCUS34769</name>
    <name evidence="6" type="ORF">SRO942_LOCUS35476</name>
</gene>
<dbReference type="InterPro" id="IPR036179">
    <property type="entry name" value="Ig-like_dom_sf"/>
</dbReference>
<dbReference type="OrthoDB" id="10012075at2759"/>
<keyword evidence="3" id="KW-0393">Immunoglobulin domain</keyword>
<dbReference type="SUPFAM" id="SSF48726">
    <property type="entry name" value="Immunoglobulin"/>
    <property type="match status" value="2"/>
</dbReference>
<proteinExistence type="predicted"/>